<dbReference type="RefSeq" id="WP_318599190.1">
    <property type="nucleotide sequence ID" value="NZ_JAWSTH010000064.1"/>
</dbReference>
<protein>
    <submittedName>
        <fullName evidence="7">O-succinylbenzoate--CoA ligase</fullName>
        <ecNumber evidence="7">6.2.1.26</ecNumber>
    </submittedName>
</protein>
<evidence type="ECO:0000256" key="4">
    <source>
        <dbReference type="ARBA" id="ARBA00022840"/>
    </source>
</evidence>
<evidence type="ECO:0000256" key="2">
    <source>
        <dbReference type="ARBA" id="ARBA00022598"/>
    </source>
</evidence>
<dbReference type="Gene3D" id="3.30.300.30">
    <property type="match status" value="1"/>
</dbReference>
<dbReference type="GO" id="GO:0008756">
    <property type="term" value="F:o-succinylbenzoate-CoA ligase activity"/>
    <property type="evidence" value="ECO:0007669"/>
    <property type="project" value="UniProtKB-EC"/>
</dbReference>
<dbReference type="InterPro" id="IPR000873">
    <property type="entry name" value="AMP-dep_synth/lig_dom"/>
</dbReference>
<proteinExistence type="predicted"/>
<comment type="caution">
    <text evidence="7">The sequence shown here is derived from an EMBL/GenBank/DDBJ whole genome shotgun (WGS) entry which is preliminary data.</text>
</comment>
<dbReference type="Proteomes" id="UP001284601">
    <property type="component" value="Unassembled WGS sequence"/>
</dbReference>
<evidence type="ECO:0000259" key="6">
    <source>
        <dbReference type="Pfam" id="PF13193"/>
    </source>
</evidence>
<keyword evidence="1" id="KW-0474">Menaquinone biosynthesis</keyword>
<evidence type="ECO:0000256" key="1">
    <source>
        <dbReference type="ARBA" id="ARBA00022428"/>
    </source>
</evidence>
<dbReference type="InterPro" id="IPR010192">
    <property type="entry name" value="MenE"/>
</dbReference>
<dbReference type="EC" id="6.2.1.26" evidence="7"/>
<dbReference type="EMBL" id="JAWSTH010000064">
    <property type="protein sequence ID" value="MDW5596753.1"/>
    <property type="molecule type" value="Genomic_DNA"/>
</dbReference>
<dbReference type="Gene3D" id="3.40.50.12780">
    <property type="entry name" value="N-terminal domain of ligase-like"/>
    <property type="match status" value="1"/>
</dbReference>
<keyword evidence="2 7" id="KW-0436">Ligase</keyword>
<dbReference type="PANTHER" id="PTHR43201">
    <property type="entry name" value="ACYL-COA SYNTHETASE"/>
    <property type="match status" value="1"/>
</dbReference>
<dbReference type="InterPro" id="IPR045851">
    <property type="entry name" value="AMP-bd_C_sf"/>
</dbReference>
<sequence length="454" mass="46507">MASFDAWLPRAAALRPGAAALVTGDGEVTTYAELHVLARRAAAELAARGVVADDRVALALGPGVAFVAALHAVLGLGAAVVPIDLRLSAAEQAARAEGARLVIDDQTLTRAFAAPASPHAAGAAPASPPERDLLARFDADAVATVLHTSGTTAAPKPVRLTISNWQWNALGSALALGLDRDERWLCTLPLSHVGGLSILLRSAIYGTTVVLHERFDAARAAAALADAAQPVTLVSLVATTLQRVLDAGLADPPALRCALIGGGPLAPALAARAAAAGIAAAQTYGMTEACSQVTTSLPGEPQTAGRALAGTEVALTGEGEIVVRGETVERAALAADGWLHTGDLGALDDSGRLTVTGRKADTIVSGGENVAPQEVEAVLLAHPAVADAGVYGRPDPEWGEAVHAVVVVREPALEAELRAHVAAHLARFKVPKRVTFADELPRTVSGKLLRRELR</sequence>
<dbReference type="Pfam" id="PF13193">
    <property type="entry name" value="AMP-binding_C"/>
    <property type="match status" value="1"/>
</dbReference>
<dbReference type="NCBIfam" id="TIGR01923">
    <property type="entry name" value="menE"/>
    <property type="match status" value="1"/>
</dbReference>
<dbReference type="Pfam" id="PF00501">
    <property type="entry name" value="AMP-binding"/>
    <property type="match status" value="1"/>
</dbReference>
<evidence type="ECO:0000313" key="7">
    <source>
        <dbReference type="EMBL" id="MDW5596753.1"/>
    </source>
</evidence>
<keyword evidence="4" id="KW-0067">ATP-binding</keyword>
<dbReference type="InterPro" id="IPR025110">
    <property type="entry name" value="AMP-bd_C"/>
</dbReference>
<evidence type="ECO:0000259" key="5">
    <source>
        <dbReference type="Pfam" id="PF00501"/>
    </source>
</evidence>
<evidence type="ECO:0000256" key="3">
    <source>
        <dbReference type="ARBA" id="ARBA00022741"/>
    </source>
</evidence>
<dbReference type="PANTHER" id="PTHR43201:SF32">
    <property type="entry name" value="2-SUCCINYLBENZOATE--COA LIGASE, CHLOROPLASTIC_PEROXISOMAL"/>
    <property type="match status" value="1"/>
</dbReference>
<keyword evidence="3" id="KW-0547">Nucleotide-binding</keyword>
<feature type="domain" description="AMP-dependent synthetase/ligase" evidence="5">
    <location>
        <begin position="10"/>
        <end position="328"/>
    </location>
</feature>
<feature type="domain" description="AMP-binding enzyme C-terminal" evidence="6">
    <location>
        <begin position="374"/>
        <end position="447"/>
    </location>
</feature>
<evidence type="ECO:0000313" key="8">
    <source>
        <dbReference type="Proteomes" id="UP001284601"/>
    </source>
</evidence>
<name>A0ABU4HTX4_9ACTN</name>
<accession>A0ABU4HTX4</accession>
<dbReference type="SUPFAM" id="SSF56801">
    <property type="entry name" value="Acetyl-CoA synthetase-like"/>
    <property type="match status" value="1"/>
</dbReference>
<organism evidence="7 8">
    <name type="scientific">Conexibacter stalactiti</name>
    <dbReference type="NCBI Taxonomy" id="1940611"/>
    <lineage>
        <taxon>Bacteria</taxon>
        <taxon>Bacillati</taxon>
        <taxon>Actinomycetota</taxon>
        <taxon>Thermoleophilia</taxon>
        <taxon>Solirubrobacterales</taxon>
        <taxon>Conexibacteraceae</taxon>
        <taxon>Conexibacter</taxon>
    </lineage>
</organism>
<gene>
    <name evidence="7" type="primary">menE</name>
    <name evidence="7" type="ORF">R7226_20575</name>
</gene>
<keyword evidence="8" id="KW-1185">Reference proteome</keyword>
<reference evidence="8" key="1">
    <citation type="submission" date="2023-07" db="EMBL/GenBank/DDBJ databases">
        <title>Conexibacter stalactiti sp. nov., isolated from stalactites in a lava cave and emended description of the genus Conexibacter.</title>
        <authorList>
            <person name="Lee S.D."/>
        </authorList>
    </citation>
    <scope>NUCLEOTIDE SEQUENCE [LARGE SCALE GENOMIC DNA]</scope>
    <source>
        <strain evidence="8">KCTC 39840</strain>
    </source>
</reference>
<dbReference type="InterPro" id="IPR042099">
    <property type="entry name" value="ANL_N_sf"/>
</dbReference>